<evidence type="ECO:0000313" key="4">
    <source>
        <dbReference type="Proteomes" id="UP000515153"/>
    </source>
</evidence>
<dbReference type="Proteomes" id="UP000515153">
    <property type="component" value="Unplaced"/>
</dbReference>
<name>A0A6P8BII1_PYRGI</name>
<reference evidence="5" key="3">
    <citation type="submission" date="2025-08" db="UniProtKB">
        <authorList>
            <consortium name="RefSeq"/>
        </authorList>
    </citation>
    <scope>IDENTIFICATION</scope>
    <source>
        <strain evidence="5">NI907</strain>
    </source>
</reference>
<evidence type="ECO:0000256" key="2">
    <source>
        <dbReference type="SAM" id="Phobius"/>
    </source>
</evidence>
<dbReference type="RefSeq" id="XP_030986849.1">
    <property type="nucleotide sequence ID" value="XM_031121326.1"/>
</dbReference>
<keyword evidence="2" id="KW-1133">Transmembrane helix</keyword>
<dbReference type="GeneID" id="41956240"/>
<keyword evidence="2" id="KW-0812">Transmembrane</keyword>
<evidence type="ECO:0000256" key="3">
    <source>
        <dbReference type="SAM" id="SignalP"/>
    </source>
</evidence>
<proteinExistence type="predicted"/>
<evidence type="ECO:0000313" key="5">
    <source>
        <dbReference type="RefSeq" id="XP_030986849.1"/>
    </source>
</evidence>
<feature type="chain" id="PRO_5027761240" description="Mid2 domain-containing protein" evidence="3">
    <location>
        <begin position="21"/>
        <end position="362"/>
    </location>
</feature>
<gene>
    <name evidence="5" type="ORF">PgNI_01252</name>
</gene>
<accession>A0A6P8BII1</accession>
<feature type="region of interest" description="Disordered" evidence="1">
    <location>
        <begin position="173"/>
        <end position="204"/>
    </location>
</feature>
<feature type="transmembrane region" description="Helical" evidence="2">
    <location>
        <begin position="214"/>
        <end position="237"/>
    </location>
</feature>
<feature type="signal peptide" evidence="3">
    <location>
        <begin position="1"/>
        <end position="20"/>
    </location>
</feature>
<feature type="region of interest" description="Disordered" evidence="1">
    <location>
        <begin position="310"/>
        <end position="362"/>
    </location>
</feature>
<organism evidence="4 5">
    <name type="scientific">Pyricularia grisea</name>
    <name type="common">Crabgrass-specific blast fungus</name>
    <name type="synonym">Magnaporthe grisea</name>
    <dbReference type="NCBI Taxonomy" id="148305"/>
    <lineage>
        <taxon>Eukaryota</taxon>
        <taxon>Fungi</taxon>
        <taxon>Dikarya</taxon>
        <taxon>Ascomycota</taxon>
        <taxon>Pezizomycotina</taxon>
        <taxon>Sordariomycetes</taxon>
        <taxon>Sordariomycetidae</taxon>
        <taxon>Magnaporthales</taxon>
        <taxon>Pyriculariaceae</taxon>
        <taxon>Pyricularia</taxon>
    </lineage>
</organism>
<dbReference type="KEGG" id="pgri:PgNI_01252"/>
<keyword evidence="4" id="KW-1185">Reference proteome</keyword>
<keyword evidence="2" id="KW-0472">Membrane</keyword>
<sequence>MLCRRALSVFLLVVAPVTQAANLCFFPGGKQASDVPCDQKADVSMCCGSVSACLSNGLCKDEKTTNTTGVAYARGTCTDPTWQSPICPQHCQLNQDTPKNSSSFDFRLNGVQMWECDAQGYGNPANYCCESASEKTRCCSTKTALFKLAAATPGNALAIQTYVASATASPTLVTAPSPTSSVDSTSATSTGGSSASTSGSGTVSSNGTLDHNGLIAVGVGAGLGGAALASIVVMILVRRMTQREQTNQGSVASGHSDYYYQGPPGSHAGDVTKWQTLTRYDTADADHNPGHARYWEAKDGMDPYRTPRAGTPTQSPVMGRPSPTAQFGVGLGLDKRPLPPTPTSEPNPPPEKKRSIYEMPGW</sequence>
<dbReference type="AlphaFoldDB" id="A0A6P8BII1"/>
<evidence type="ECO:0008006" key="6">
    <source>
        <dbReference type="Google" id="ProtNLM"/>
    </source>
</evidence>
<protein>
    <recommendedName>
        <fullName evidence="6">Mid2 domain-containing protein</fullName>
    </recommendedName>
</protein>
<evidence type="ECO:0000256" key="1">
    <source>
        <dbReference type="SAM" id="MobiDB-lite"/>
    </source>
</evidence>
<keyword evidence="3" id="KW-0732">Signal</keyword>
<reference evidence="5" key="2">
    <citation type="submission" date="2019-10" db="EMBL/GenBank/DDBJ databases">
        <authorList>
            <consortium name="NCBI Genome Project"/>
        </authorList>
    </citation>
    <scope>NUCLEOTIDE SEQUENCE</scope>
    <source>
        <strain evidence="5">NI907</strain>
    </source>
</reference>
<feature type="compositionally biased region" description="Pro residues" evidence="1">
    <location>
        <begin position="338"/>
        <end position="349"/>
    </location>
</feature>
<reference evidence="5" key="1">
    <citation type="journal article" date="2019" name="Mol. Biol. Evol.">
        <title>Blast fungal genomes show frequent chromosomal changes, gene gains and losses, and effector gene turnover.</title>
        <authorList>
            <person name="Gomez Luciano L.B."/>
            <person name="Jason Tsai I."/>
            <person name="Chuma I."/>
            <person name="Tosa Y."/>
            <person name="Chen Y.H."/>
            <person name="Li J.Y."/>
            <person name="Li M.Y."/>
            <person name="Jade Lu M.Y."/>
            <person name="Nakayashiki H."/>
            <person name="Li W.H."/>
        </authorList>
    </citation>
    <scope>NUCLEOTIDE SEQUENCE</scope>
    <source>
        <strain evidence="5">NI907</strain>
    </source>
</reference>